<dbReference type="Pfam" id="PF00850">
    <property type="entry name" value="Hist_deacetyl"/>
    <property type="match status" value="1"/>
</dbReference>
<feature type="region of interest" description="Disordered" evidence="2">
    <location>
        <begin position="1"/>
        <end position="25"/>
    </location>
</feature>
<dbReference type="GO" id="GO:0040029">
    <property type="term" value="P:epigenetic regulation of gene expression"/>
    <property type="evidence" value="ECO:0007669"/>
    <property type="project" value="TreeGrafter"/>
</dbReference>
<sequence length="356" mass="38166">MWHNTGNYAGPVPYGNPVQPDTHAENPETKRRFRNLLEVAGLTPLLQPIAPREATEEEVLRFHTREYLEKLKSLSAGIGGDAGPYTPLGRGSYEIALLSAGGVLAALEAIMAGEVDNAYALVRPPGHHALADLGMGFCLLGNAAIACHHAFAHYGLERVAIVDWDVHHGNGTQSAFYEDPRALTISVHQDNCFPPDSGYRHENGSGAGEGYNVNIPLPPGSGVGAYEAAWDRVVVPALQAFKPQLIIVPSGFDAGAYDPLGRMQMHSDGYRSLTRKLLAVADDYCDGRLLLCHEGGYNTWTVPFFGLAVMETLSGITTGTADPFLEMAAALGGQELQPHQDEAISQAEQLLAKLAS</sequence>
<reference evidence="4 5" key="1">
    <citation type="submission" date="2020-02" db="EMBL/GenBank/DDBJ databases">
        <title>Genome sequencing for Kineobactrum sp. M2.</title>
        <authorList>
            <person name="Park S.-J."/>
        </authorList>
    </citation>
    <scope>NUCLEOTIDE SEQUENCE [LARGE SCALE GENOMIC DNA]</scope>
    <source>
        <strain evidence="4 5">M2</strain>
    </source>
</reference>
<dbReference type="KEGG" id="kim:G3T16_03275"/>
<dbReference type="Proteomes" id="UP000477680">
    <property type="component" value="Chromosome"/>
</dbReference>
<evidence type="ECO:0000256" key="1">
    <source>
        <dbReference type="ARBA" id="ARBA00005947"/>
    </source>
</evidence>
<evidence type="ECO:0000313" key="5">
    <source>
        <dbReference type="Proteomes" id="UP000477680"/>
    </source>
</evidence>
<dbReference type="InterPro" id="IPR037138">
    <property type="entry name" value="His_deacetylse_dom_sf"/>
</dbReference>
<dbReference type="GO" id="GO:0005737">
    <property type="term" value="C:cytoplasm"/>
    <property type="evidence" value="ECO:0007669"/>
    <property type="project" value="TreeGrafter"/>
</dbReference>
<dbReference type="EMBL" id="CP048711">
    <property type="protein sequence ID" value="QIB67515.1"/>
    <property type="molecule type" value="Genomic_DNA"/>
</dbReference>
<protein>
    <submittedName>
        <fullName evidence="4">Class II histone deacetylase</fullName>
    </submittedName>
</protein>
<accession>A0A6C0U9Y4</accession>
<organism evidence="4 5">
    <name type="scientific">Kineobactrum salinum</name>
    <dbReference type="NCBI Taxonomy" id="2708301"/>
    <lineage>
        <taxon>Bacteria</taxon>
        <taxon>Pseudomonadati</taxon>
        <taxon>Pseudomonadota</taxon>
        <taxon>Gammaproteobacteria</taxon>
        <taxon>Cellvibrionales</taxon>
        <taxon>Halieaceae</taxon>
        <taxon>Kineobactrum</taxon>
    </lineage>
</organism>
<dbReference type="PANTHER" id="PTHR10625:SF31">
    <property type="entry name" value="HISTONE DEACETYLASE DOMAIN-CONTAINING PROTEIN"/>
    <property type="match status" value="1"/>
</dbReference>
<evidence type="ECO:0000256" key="2">
    <source>
        <dbReference type="SAM" id="MobiDB-lite"/>
    </source>
</evidence>
<dbReference type="PANTHER" id="PTHR10625">
    <property type="entry name" value="HISTONE DEACETYLASE HDAC1-RELATED"/>
    <property type="match status" value="1"/>
</dbReference>
<dbReference type="GO" id="GO:0004407">
    <property type="term" value="F:histone deacetylase activity"/>
    <property type="evidence" value="ECO:0007669"/>
    <property type="project" value="TreeGrafter"/>
</dbReference>
<gene>
    <name evidence="4" type="ORF">G3T16_03275</name>
</gene>
<keyword evidence="5" id="KW-1185">Reference proteome</keyword>
<dbReference type="AlphaFoldDB" id="A0A6C0U9Y4"/>
<comment type="similarity">
    <text evidence="1">Belongs to the histone deacetylase family.</text>
</comment>
<dbReference type="SUPFAM" id="SSF52768">
    <property type="entry name" value="Arginase/deacetylase"/>
    <property type="match status" value="1"/>
</dbReference>
<dbReference type="InterPro" id="IPR000286">
    <property type="entry name" value="HDACs"/>
</dbReference>
<dbReference type="InterPro" id="IPR023696">
    <property type="entry name" value="Ureohydrolase_dom_sf"/>
</dbReference>
<dbReference type="Gene3D" id="3.40.800.20">
    <property type="entry name" value="Histone deacetylase domain"/>
    <property type="match status" value="1"/>
</dbReference>
<evidence type="ECO:0000313" key="4">
    <source>
        <dbReference type="EMBL" id="QIB67515.1"/>
    </source>
</evidence>
<feature type="domain" description="Histone deacetylase" evidence="3">
    <location>
        <begin position="23"/>
        <end position="303"/>
    </location>
</feature>
<name>A0A6C0U9Y4_9GAMM</name>
<dbReference type="PRINTS" id="PR01270">
    <property type="entry name" value="HDASUPER"/>
</dbReference>
<dbReference type="CDD" id="cd09996">
    <property type="entry name" value="HDAC_classII_1"/>
    <property type="match status" value="1"/>
</dbReference>
<dbReference type="InterPro" id="IPR023801">
    <property type="entry name" value="His_deacetylse_dom"/>
</dbReference>
<evidence type="ECO:0000259" key="3">
    <source>
        <dbReference type="Pfam" id="PF00850"/>
    </source>
</evidence>
<proteinExistence type="inferred from homology"/>